<dbReference type="AlphaFoldDB" id="A0A072UXR3"/>
<dbReference type="HOGENOM" id="CLU_2725969_0_0_1"/>
<dbReference type="Proteomes" id="UP000002051">
    <property type="component" value="Chromosome 3"/>
</dbReference>
<dbReference type="EMBL" id="CM001219">
    <property type="protein sequence ID" value="KEH34609.1"/>
    <property type="molecule type" value="Genomic_DNA"/>
</dbReference>
<name>A0A072UXR3_MEDTR</name>
<reference evidence="3" key="3">
    <citation type="submission" date="2015-04" db="UniProtKB">
        <authorList>
            <consortium name="EnsemblPlants"/>
        </authorList>
    </citation>
    <scope>IDENTIFICATION</scope>
    <source>
        <strain evidence="3">cv. Jemalong A17</strain>
    </source>
</reference>
<reference evidence="2 4" key="1">
    <citation type="journal article" date="2011" name="Nature">
        <title>The Medicago genome provides insight into the evolution of rhizobial symbioses.</title>
        <authorList>
            <person name="Young N.D."/>
            <person name="Debelle F."/>
            <person name="Oldroyd G.E."/>
            <person name="Geurts R."/>
            <person name="Cannon S.B."/>
            <person name="Udvardi M.K."/>
            <person name="Benedito V.A."/>
            <person name="Mayer K.F."/>
            <person name="Gouzy J."/>
            <person name="Schoof H."/>
            <person name="Van de Peer Y."/>
            <person name="Proost S."/>
            <person name="Cook D.R."/>
            <person name="Meyers B.C."/>
            <person name="Spannagl M."/>
            <person name="Cheung F."/>
            <person name="De Mita S."/>
            <person name="Krishnakumar V."/>
            <person name="Gundlach H."/>
            <person name="Zhou S."/>
            <person name="Mudge J."/>
            <person name="Bharti A.K."/>
            <person name="Murray J.D."/>
            <person name="Naoumkina M.A."/>
            <person name="Rosen B."/>
            <person name="Silverstein K.A."/>
            <person name="Tang H."/>
            <person name="Rombauts S."/>
            <person name="Zhao P.X."/>
            <person name="Zhou P."/>
            <person name="Barbe V."/>
            <person name="Bardou P."/>
            <person name="Bechner M."/>
            <person name="Bellec A."/>
            <person name="Berger A."/>
            <person name="Berges H."/>
            <person name="Bidwell S."/>
            <person name="Bisseling T."/>
            <person name="Choisne N."/>
            <person name="Couloux A."/>
            <person name="Denny R."/>
            <person name="Deshpande S."/>
            <person name="Dai X."/>
            <person name="Doyle J.J."/>
            <person name="Dudez A.M."/>
            <person name="Farmer A.D."/>
            <person name="Fouteau S."/>
            <person name="Franken C."/>
            <person name="Gibelin C."/>
            <person name="Gish J."/>
            <person name="Goldstein S."/>
            <person name="Gonzalez A.J."/>
            <person name="Green P.J."/>
            <person name="Hallab A."/>
            <person name="Hartog M."/>
            <person name="Hua A."/>
            <person name="Humphray S.J."/>
            <person name="Jeong D.H."/>
            <person name="Jing Y."/>
            <person name="Jocker A."/>
            <person name="Kenton S.M."/>
            <person name="Kim D.J."/>
            <person name="Klee K."/>
            <person name="Lai H."/>
            <person name="Lang C."/>
            <person name="Lin S."/>
            <person name="Macmil S.L."/>
            <person name="Magdelenat G."/>
            <person name="Matthews L."/>
            <person name="McCorrison J."/>
            <person name="Monaghan E.L."/>
            <person name="Mun J.H."/>
            <person name="Najar F.Z."/>
            <person name="Nicholson C."/>
            <person name="Noirot C."/>
            <person name="O'Bleness M."/>
            <person name="Paule C.R."/>
            <person name="Poulain J."/>
            <person name="Prion F."/>
            <person name="Qin B."/>
            <person name="Qu C."/>
            <person name="Retzel E.F."/>
            <person name="Riddle C."/>
            <person name="Sallet E."/>
            <person name="Samain S."/>
            <person name="Samson N."/>
            <person name="Sanders I."/>
            <person name="Saurat O."/>
            <person name="Scarpelli C."/>
            <person name="Schiex T."/>
            <person name="Segurens B."/>
            <person name="Severin A.J."/>
            <person name="Sherrier D.J."/>
            <person name="Shi R."/>
            <person name="Sims S."/>
            <person name="Singer S.R."/>
            <person name="Sinharoy S."/>
            <person name="Sterck L."/>
            <person name="Viollet A."/>
            <person name="Wang B.B."/>
            <person name="Wang K."/>
            <person name="Wang M."/>
            <person name="Wang X."/>
            <person name="Warfsmann J."/>
            <person name="Weissenbach J."/>
            <person name="White D.D."/>
            <person name="White J.D."/>
            <person name="Wiley G.B."/>
            <person name="Wincker P."/>
            <person name="Xing Y."/>
            <person name="Yang L."/>
            <person name="Yao Z."/>
            <person name="Ying F."/>
            <person name="Zhai J."/>
            <person name="Zhou L."/>
            <person name="Zuber A."/>
            <person name="Denarie J."/>
            <person name="Dixon R.A."/>
            <person name="May G.D."/>
            <person name="Schwartz D.C."/>
            <person name="Rogers J."/>
            <person name="Quetier F."/>
            <person name="Town C.D."/>
            <person name="Roe B.A."/>
        </authorList>
    </citation>
    <scope>NUCLEOTIDE SEQUENCE [LARGE SCALE GENOMIC DNA]</scope>
    <source>
        <strain evidence="2">A17</strain>
        <strain evidence="3 4">cv. Jemalong A17</strain>
    </source>
</reference>
<evidence type="ECO:0000313" key="2">
    <source>
        <dbReference type="EMBL" id="KEH34609.1"/>
    </source>
</evidence>
<reference evidence="2 4" key="2">
    <citation type="journal article" date="2014" name="BMC Genomics">
        <title>An improved genome release (version Mt4.0) for the model legume Medicago truncatula.</title>
        <authorList>
            <person name="Tang H."/>
            <person name="Krishnakumar V."/>
            <person name="Bidwell S."/>
            <person name="Rosen B."/>
            <person name="Chan A."/>
            <person name="Zhou S."/>
            <person name="Gentzbittel L."/>
            <person name="Childs K.L."/>
            <person name="Yandell M."/>
            <person name="Gundlach H."/>
            <person name="Mayer K.F."/>
            <person name="Schwartz D.C."/>
            <person name="Town C.D."/>
        </authorList>
    </citation>
    <scope>GENOME REANNOTATION</scope>
    <source>
        <strain evidence="2">A17</strain>
        <strain evidence="3 4">cv. Jemalong A17</strain>
    </source>
</reference>
<sequence>MSSSSISTKEVEGDSPNWLELPTEITRNILQRIHIVERITRKATDSNKAAAKEKSEESKDKGLQVPISITKQ</sequence>
<evidence type="ECO:0000313" key="4">
    <source>
        <dbReference type="Proteomes" id="UP000002051"/>
    </source>
</evidence>
<organism evidence="2 4">
    <name type="scientific">Medicago truncatula</name>
    <name type="common">Barrel medic</name>
    <name type="synonym">Medicago tribuloides</name>
    <dbReference type="NCBI Taxonomy" id="3880"/>
    <lineage>
        <taxon>Eukaryota</taxon>
        <taxon>Viridiplantae</taxon>
        <taxon>Streptophyta</taxon>
        <taxon>Embryophyta</taxon>
        <taxon>Tracheophyta</taxon>
        <taxon>Spermatophyta</taxon>
        <taxon>Magnoliopsida</taxon>
        <taxon>eudicotyledons</taxon>
        <taxon>Gunneridae</taxon>
        <taxon>Pentapetalae</taxon>
        <taxon>rosids</taxon>
        <taxon>fabids</taxon>
        <taxon>Fabales</taxon>
        <taxon>Fabaceae</taxon>
        <taxon>Papilionoideae</taxon>
        <taxon>50 kb inversion clade</taxon>
        <taxon>NPAAA clade</taxon>
        <taxon>Hologalegina</taxon>
        <taxon>IRL clade</taxon>
        <taxon>Trifolieae</taxon>
        <taxon>Medicago</taxon>
    </lineage>
</organism>
<feature type="region of interest" description="Disordered" evidence="1">
    <location>
        <begin position="40"/>
        <end position="72"/>
    </location>
</feature>
<proteinExistence type="predicted"/>
<feature type="compositionally biased region" description="Basic and acidic residues" evidence="1">
    <location>
        <begin position="40"/>
        <end position="62"/>
    </location>
</feature>
<dbReference type="EnsemblPlants" id="KEH34609">
    <property type="protein sequence ID" value="KEH34609"/>
    <property type="gene ID" value="MTR_3g065800"/>
</dbReference>
<evidence type="ECO:0008006" key="5">
    <source>
        <dbReference type="Google" id="ProtNLM"/>
    </source>
</evidence>
<keyword evidence="4" id="KW-1185">Reference proteome</keyword>
<accession>A0A072UXR3</accession>
<evidence type="ECO:0000256" key="1">
    <source>
        <dbReference type="SAM" id="MobiDB-lite"/>
    </source>
</evidence>
<gene>
    <name evidence="2" type="ordered locus">MTR_3g065800</name>
</gene>
<protein>
    <recommendedName>
        <fullName evidence="5">F-box domain-containing protein</fullName>
    </recommendedName>
</protein>
<evidence type="ECO:0000313" key="3">
    <source>
        <dbReference type="EnsemblPlants" id="KEH34609"/>
    </source>
</evidence>